<keyword evidence="2 10" id="KW-0444">Lipid biosynthesis</keyword>
<comment type="similarity">
    <text evidence="10">Belongs to the AccA family.</text>
</comment>
<dbReference type="PANTHER" id="PTHR42853">
    <property type="entry name" value="ACETYL-COENZYME A CARBOXYLASE CARBOXYL TRANSFERASE SUBUNIT ALPHA"/>
    <property type="match status" value="1"/>
</dbReference>
<dbReference type="PROSITE" id="PS50989">
    <property type="entry name" value="COA_CT_CTER"/>
    <property type="match status" value="1"/>
</dbReference>
<dbReference type="InterPro" id="IPR029045">
    <property type="entry name" value="ClpP/crotonase-like_dom_sf"/>
</dbReference>
<comment type="function">
    <text evidence="10">Component of the acetyl coenzyme A carboxylase (ACC) complex. First, biotin carboxylase catalyzes the carboxylation of biotin on its carrier protein (BCCP) and then the CO(2) group is transferred by the carboxyltransferase to acetyl-CoA to form malonyl-CoA.</text>
</comment>
<evidence type="ECO:0000256" key="10">
    <source>
        <dbReference type="HAMAP-Rule" id="MF_00823"/>
    </source>
</evidence>
<dbReference type="NCBIfam" id="TIGR00513">
    <property type="entry name" value="accA"/>
    <property type="match status" value="1"/>
</dbReference>
<dbReference type="Proteomes" id="UP000318384">
    <property type="component" value="Chromosome"/>
</dbReference>
<keyword evidence="5 10" id="KW-0276">Fatty acid metabolism</keyword>
<dbReference type="GO" id="GO:0005524">
    <property type="term" value="F:ATP binding"/>
    <property type="evidence" value="ECO:0007669"/>
    <property type="project" value="UniProtKB-KW"/>
</dbReference>
<keyword evidence="12" id="KW-0436">Ligase</keyword>
<keyword evidence="10" id="KW-0963">Cytoplasm</keyword>
<dbReference type="PRINTS" id="PR01069">
    <property type="entry name" value="ACCCTRFRASEA"/>
</dbReference>
<dbReference type="NCBIfam" id="NF004344">
    <property type="entry name" value="PRK05724.1"/>
    <property type="match status" value="1"/>
</dbReference>
<dbReference type="GO" id="GO:0003989">
    <property type="term" value="F:acetyl-CoA carboxylase activity"/>
    <property type="evidence" value="ECO:0007669"/>
    <property type="project" value="InterPro"/>
</dbReference>
<comment type="catalytic activity">
    <reaction evidence="9 10">
        <text>N(6)-carboxybiotinyl-L-lysyl-[protein] + acetyl-CoA = N(6)-biotinyl-L-lysyl-[protein] + malonyl-CoA</text>
        <dbReference type="Rhea" id="RHEA:54728"/>
        <dbReference type="Rhea" id="RHEA-COMP:10505"/>
        <dbReference type="Rhea" id="RHEA-COMP:10506"/>
        <dbReference type="ChEBI" id="CHEBI:57288"/>
        <dbReference type="ChEBI" id="CHEBI:57384"/>
        <dbReference type="ChEBI" id="CHEBI:83144"/>
        <dbReference type="ChEBI" id="CHEBI:83145"/>
        <dbReference type="EC" id="2.1.3.15"/>
    </reaction>
</comment>
<evidence type="ECO:0000256" key="5">
    <source>
        <dbReference type="ARBA" id="ARBA00022832"/>
    </source>
</evidence>
<comment type="subunit">
    <text evidence="10">Acetyl-CoA carboxylase is a heterohexamer composed of biotin carboxyl carrier protein (AccB), biotin carboxylase (AccC) and two subunits each of ACCase subunit alpha (AccA) and ACCase subunit beta (AccD).</text>
</comment>
<dbReference type="GO" id="GO:0006633">
    <property type="term" value="P:fatty acid biosynthetic process"/>
    <property type="evidence" value="ECO:0007669"/>
    <property type="project" value="UniProtKB-KW"/>
</dbReference>
<evidence type="ECO:0000259" key="11">
    <source>
        <dbReference type="PROSITE" id="PS50989"/>
    </source>
</evidence>
<accession>A0A517WW53</accession>
<dbReference type="Pfam" id="PF03255">
    <property type="entry name" value="ACCA"/>
    <property type="match status" value="1"/>
</dbReference>
<dbReference type="OrthoDB" id="9808023at2"/>
<reference evidence="12 13" key="1">
    <citation type="submission" date="2019-03" db="EMBL/GenBank/DDBJ databases">
        <title>Deep-cultivation of Planctomycetes and their phenomic and genomic characterization uncovers novel biology.</title>
        <authorList>
            <person name="Wiegand S."/>
            <person name="Jogler M."/>
            <person name="Boedeker C."/>
            <person name="Pinto D."/>
            <person name="Vollmers J."/>
            <person name="Rivas-Marin E."/>
            <person name="Kohn T."/>
            <person name="Peeters S.H."/>
            <person name="Heuer A."/>
            <person name="Rast P."/>
            <person name="Oberbeckmann S."/>
            <person name="Bunk B."/>
            <person name="Jeske O."/>
            <person name="Meyerdierks A."/>
            <person name="Storesund J.E."/>
            <person name="Kallscheuer N."/>
            <person name="Luecker S."/>
            <person name="Lage O.M."/>
            <person name="Pohl T."/>
            <person name="Merkel B.J."/>
            <person name="Hornburger P."/>
            <person name="Mueller R.-W."/>
            <person name="Bruemmer F."/>
            <person name="Labrenz M."/>
            <person name="Spormann A.M."/>
            <person name="Op den Camp H."/>
            <person name="Overmann J."/>
            <person name="Amann R."/>
            <person name="Jetten M.S.M."/>
            <person name="Mascher T."/>
            <person name="Medema M.H."/>
            <person name="Devos D.P."/>
            <person name="Kaster A.-K."/>
            <person name="Ovreas L."/>
            <person name="Rohde M."/>
            <person name="Galperin M.Y."/>
            <person name="Jogler C."/>
        </authorList>
    </citation>
    <scope>NUCLEOTIDE SEQUENCE [LARGE SCALE GENOMIC DNA]</scope>
    <source>
        <strain evidence="12 13">V202</strain>
    </source>
</reference>
<dbReference type="GO" id="GO:0016743">
    <property type="term" value="F:carboxyl- or carbamoyltransferase activity"/>
    <property type="evidence" value="ECO:0007669"/>
    <property type="project" value="UniProtKB-UniRule"/>
</dbReference>
<keyword evidence="7 10" id="KW-0443">Lipid metabolism</keyword>
<dbReference type="RefSeq" id="WP_145175707.1">
    <property type="nucleotide sequence ID" value="NZ_CP037422.1"/>
</dbReference>
<evidence type="ECO:0000256" key="3">
    <source>
        <dbReference type="ARBA" id="ARBA00022679"/>
    </source>
</evidence>
<feature type="domain" description="CoA carboxyltransferase C-terminal" evidence="11">
    <location>
        <begin position="39"/>
        <end position="293"/>
    </location>
</feature>
<gene>
    <name evidence="10 12" type="primary">accA</name>
    <name evidence="12" type="ORF">V202x_28340</name>
</gene>
<organism evidence="12 13">
    <name type="scientific">Gimesia aquarii</name>
    <dbReference type="NCBI Taxonomy" id="2527964"/>
    <lineage>
        <taxon>Bacteria</taxon>
        <taxon>Pseudomonadati</taxon>
        <taxon>Planctomycetota</taxon>
        <taxon>Planctomycetia</taxon>
        <taxon>Planctomycetales</taxon>
        <taxon>Planctomycetaceae</taxon>
        <taxon>Gimesia</taxon>
    </lineage>
</organism>
<keyword evidence="6 10" id="KW-0067">ATP-binding</keyword>
<dbReference type="HAMAP" id="MF_00823">
    <property type="entry name" value="AcetylCoA_CT_alpha"/>
    <property type="match status" value="1"/>
</dbReference>
<dbReference type="EMBL" id="CP037422">
    <property type="protein sequence ID" value="QDU09459.1"/>
    <property type="molecule type" value="Genomic_DNA"/>
</dbReference>
<dbReference type="GO" id="GO:2001295">
    <property type="term" value="P:malonyl-CoA biosynthetic process"/>
    <property type="evidence" value="ECO:0007669"/>
    <property type="project" value="UniProtKB-UniRule"/>
</dbReference>
<keyword evidence="3 10" id="KW-0808">Transferase</keyword>
<evidence type="ECO:0000256" key="1">
    <source>
        <dbReference type="ARBA" id="ARBA00004956"/>
    </source>
</evidence>
<dbReference type="PANTHER" id="PTHR42853:SF3">
    <property type="entry name" value="ACETYL-COENZYME A CARBOXYLASE CARBOXYL TRANSFERASE SUBUNIT ALPHA, CHLOROPLASTIC"/>
    <property type="match status" value="1"/>
</dbReference>
<evidence type="ECO:0000256" key="2">
    <source>
        <dbReference type="ARBA" id="ARBA00022516"/>
    </source>
</evidence>
<evidence type="ECO:0000256" key="7">
    <source>
        <dbReference type="ARBA" id="ARBA00023098"/>
    </source>
</evidence>
<protein>
    <recommendedName>
        <fullName evidence="10">Acetyl-coenzyme A carboxylase carboxyl transferase subunit alpha</fullName>
        <shortName evidence="10">ACCase subunit alpha</shortName>
        <shortName evidence="10">Acetyl-CoA carboxylase carboxyltransferase subunit alpha</shortName>
        <ecNumber evidence="10">2.1.3.15</ecNumber>
    </recommendedName>
</protein>
<dbReference type="Gene3D" id="3.90.226.10">
    <property type="entry name" value="2-enoyl-CoA Hydratase, Chain A, domain 1"/>
    <property type="match status" value="1"/>
</dbReference>
<dbReference type="SUPFAM" id="SSF52096">
    <property type="entry name" value="ClpP/crotonase"/>
    <property type="match status" value="1"/>
</dbReference>
<dbReference type="EC" id="2.1.3.15" evidence="10"/>
<name>A0A517WW53_9PLAN</name>
<dbReference type="InterPro" id="IPR001095">
    <property type="entry name" value="Acetyl_CoA_COase_a_su"/>
</dbReference>
<evidence type="ECO:0000256" key="6">
    <source>
        <dbReference type="ARBA" id="ARBA00022840"/>
    </source>
</evidence>
<evidence type="ECO:0000256" key="4">
    <source>
        <dbReference type="ARBA" id="ARBA00022741"/>
    </source>
</evidence>
<evidence type="ECO:0000256" key="9">
    <source>
        <dbReference type="ARBA" id="ARBA00049152"/>
    </source>
</evidence>
<comment type="subcellular location">
    <subcellularLocation>
        <location evidence="10">Cytoplasm</location>
    </subcellularLocation>
</comment>
<dbReference type="InterPro" id="IPR011763">
    <property type="entry name" value="COA_CT_C"/>
</dbReference>
<evidence type="ECO:0000256" key="8">
    <source>
        <dbReference type="ARBA" id="ARBA00023160"/>
    </source>
</evidence>
<evidence type="ECO:0000313" key="12">
    <source>
        <dbReference type="EMBL" id="QDU09459.1"/>
    </source>
</evidence>
<dbReference type="UniPathway" id="UPA00655">
    <property type="reaction ID" value="UER00711"/>
</dbReference>
<keyword evidence="4 10" id="KW-0547">Nucleotide-binding</keyword>
<sequence>MSVINQLPFERPIYDLEEQLKKIEQEPDPTPNTKDAIRNMRLEITRMKREIFANLDAWDTVKVARHPERPQTLDYLELVFDEFVELHGDRAMGDDRAILTGFAKLDGQKVMFVGQQKGRSLKERTECFYGCAHPEGYRKALSKMKMAEKFGIPIICLIDTPGAYPGIKAEEHGQAYNIAVNLREMSLLKTPIICVVIGEGGSGGALGIGIGDRIAVLQYAYYSVITPEGCAGILWKDVKFANEAANALKFTSQNLFDLGIIDEIIPEPLGGAHRDHRQMATALKASLAANLKELKELPSDQLVDLRYEKFRKIGMFNETGEIE</sequence>
<keyword evidence="8 10" id="KW-0275">Fatty acid biosynthesis</keyword>
<keyword evidence="13" id="KW-1185">Reference proteome</keyword>
<comment type="pathway">
    <text evidence="1 10">Lipid metabolism; malonyl-CoA biosynthesis; malonyl-CoA from acetyl-CoA: step 1/1.</text>
</comment>
<dbReference type="AlphaFoldDB" id="A0A517WW53"/>
<proteinExistence type="inferred from homology"/>
<dbReference type="GO" id="GO:0009317">
    <property type="term" value="C:acetyl-CoA carboxylase complex"/>
    <property type="evidence" value="ECO:0007669"/>
    <property type="project" value="InterPro"/>
</dbReference>
<dbReference type="NCBIfam" id="NF041504">
    <property type="entry name" value="AccA_sub"/>
    <property type="match status" value="1"/>
</dbReference>
<evidence type="ECO:0000313" key="13">
    <source>
        <dbReference type="Proteomes" id="UP000318384"/>
    </source>
</evidence>